<dbReference type="Proteomes" id="UP001150062">
    <property type="component" value="Unassembled WGS sequence"/>
</dbReference>
<keyword evidence="1" id="KW-0732">Signal</keyword>
<protein>
    <recommendedName>
        <fullName evidence="2">Calcineurin-like phosphoesterase domain-containing protein</fullName>
    </recommendedName>
</protein>
<sequence>MKTQRSIFLLLLCCLIAQSLATKQFFKFNEDGEFKIAQFTDLHFRGVSTDAETINVEQIILEIEQPDFVAMTGDIIDGEYCDTTAKIKEAWTETVGEMVKKDIPWGITFGNHDAEDQKRKTDVMNIDQAYPLSQSEFGPDSIDGVTNYHIEIHTADSTPDNKEVAAVLYFLDSGVKYCMGYDGEGCVRPNQIDWFNEVSSEFSREYPNHMGIVFLHVPLPEMLEFWHTDISFGTKEEGVCCPQYNTGLYQAMVDNGNIKLALNGHDHVNDFCTRSKTRAPDLWLCNGRKTGYNRYNPDPPMYHGARIIQLFNNQTTGTTFTTWIRDQQKEIVIQPLHKPDCILDEHCPTKY</sequence>
<evidence type="ECO:0000256" key="1">
    <source>
        <dbReference type="SAM" id="SignalP"/>
    </source>
</evidence>
<dbReference type="Gene3D" id="3.60.21.10">
    <property type="match status" value="1"/>
</dbReference>
<keyword evidence="4" id="KW-1185">Reference proteome</keyword>
<feature type="chain" id="PRO_5046143260" description="Calcineurin-like phosphoesterase domain-containing protein" evidence="1">
    <location>
        <begin position="22"/>
        <end position="351"/>
    </location>
</feature>
<dbReference type="SUPFAM" id="SSF56300">
    <property type="entry name" value="Metallo-dependent phosphatases"/>
    <property type="match status" value="1"/>
</dbReference>
<feature type="signal peptide" evidence="1">
    <location>
        <begin position="1"/>
        <end position="21"/>
    </location>
</feature>
<reference evidence="3" key="1">
    <citation type="submission" date="2022-08" db="EMBL/GenBank/DDBJ databases">
        <title>Novel sulfate-reducing endosymbionts in the free-living metamonad Anaeramoeba.</title>
        <authorList>
            <person name="Jerlstrom-Hultqvist J."/>
            <person name="Cepicka I."/>
            <person name="Gallot-Lavallee L."/>
            <person name="Salas-Leiva D."/>
            <person name="Curtis B.A."/>
            <person name="Zahonova K."/>
            <person name="Pipaliya S."/>
            <person name="Dacks J."/>
            <person name="Roger A.J."/>
        </authorList>
    </citation>
    <scope>NUCLEOTIDE SEQUENCE</scope>
    <source>
        <strain evidence="3">Schooner1</strain>
    </source>
</reference>
<feature type="domain" description="Calcineurin-like phosphoesterase" evidence="2">
    <location>
        <begin position="34"/>
        <end position="268"/>
    </location>
</feature>
<dbReference type="Pfam" id="PF00149">
    <property type="entry name" value="Metallophos"/>
    <property type="match status" value="1"/>
</dbReference>
<dbReference type="PANTHER" id="PTHR32440:SF11">
    <property type="entry name" value="METALLOPHOSPHOESTERASE DOMAIN-CONTAINING PROTEIN"/>
    <property type="match status" value="1"/>
</dbReference>
<proteinExistence type="predicted"/>
<accession>A0ABQ8YMH2</accession>
<organism evidence="3 4">
    <name type="scientific">Anaeramoeba flamelloides</name>
    <dbReference type="NCBI Taxonomy" id="1746091"/>
    <lineage>
        <taxon>Eukaryota</taxon>
        <taxon>Metamonada</taxon>
        <taxon>Anaeramoebidae</taxon>
        <taxon>Anaeramoeba</taxon>
    </lineage>
</organism>
<evidence type="ECO:0000259" key="2">
    <source>
        <dbReference type="Pfam" id="PF00149"/>
    </source>
</evidence>
<comment type="caution">
    <text evidence="3">The sequence shown here is derived from an EMBL/GenBank/DDBJ whole genome shotgun (WGS) entry which is preliminary data.</text>
</comment>
<dbReference type="InterPro" id="IPR029052">
    <property type="entry name" value="Metallo-depent_PP-like"/>
</dbReference>
<dbReference type="InterPro" id="IPR004843">
    <property type="entry name" value="Calcineurin-like_PHP"/>
</dbReference>
<dbReference type="EMBL" id="JAOAOG010000143">
    <property type="protein sequence ID" value="KAJ6245758.1"/>
    <property type="molecule type" value="Genomic_DNA"/>
</dbReference>
<evidence type="ECO:0000313" key="4">
    <source>
        <dbReference type="Proteomes" id="UP001150062"/>
    </source>
</evidence>
<dbReference type="PANTHER" id="PTHR32440">
    <property type="entry name" value="PHOSPHATASE DCR2-RELATED-RELATED"/>
    <property type="match status" value="1"/>
</dbReference>
<evidence type="ECO:0000313" key="3">
    <source>
        <dbReference type="EMBL" id="KAJ6245758.1"/>
    </source>
</evidence>
<dbReference type="CDD" id="cd07383">
    <property type="entry name" value="MPP_Dcr2"/>
    <property type="match status" value="1"/>
</dbReference>
<name>A0ABQ8YMH2_9EUKA</name>
<gene>
    <name evidence="3" type="ORF">M0813_20178</name>
</gene>